<keyword evidence="3" id="KW-0274">FAD</keyword>
<accession>A0ABU2TBU6</accession>
<reference evidence="5" key="1">
    <citation type="submission" date="2024-05" db="EMBL/GenBank/DDBJ databases">
        <title>30 novel species of actinomycetes from the DSMZ collection.</title>
        <authorList>
            <person name="Nouioui I."/>
        </authorList>
    </citation>
    <scope>NUCLEOTIDE SEQUENCE</scope>
    <source>
        <strain evidence="5">DSM 41527</strain>
    </source>
</reference>
<dbReference type="InterPro" id="IPR002938">
    <property type="entry name" value="FAD-bd"/>
</dbReference>
<evidence type="ECO:0000259" key="4">
    <source>
        <dbReference type="Pfam" id="PF01494"/>
    </source>
</evidence>
<feature type="domain" description="FAD-binding" evidence="4">
    <location>
        <begin position="2"/>
        <end position="337"/>
    </location>
</feature>
<comment type="caution">
    <text evidence="5">The sequence shown here is derived from an EMBL/GenBank/DDBJ whole genome shotgun (WGS) entry which is preliminary data.</text>
</comment>
<dbReference type="Pfam" id="PF01494">
    <property type="entry name" value="FAD_binding_3"/>
    <property type="match status" value="1"/>
</dbReference>
<proteinExistence type="predicted"/>
<dbReference type="Gene3D" id="3.30.70.2450">
    <property type="match status" value="1"/>
</dbReference>
<dbReference type="NCBIfam" id="NF033145">
    <property type="entry name" value="rif_monoox"/>
    <property type="match status" value="1"/>
</dbReference>
<keyword evidence="5" id="KW-0503">Monooxygenase</keyword>
<dbReference type="PRINTS" id="PR00420">
    <property type="entry name" value="RNGMNOXGNASE"/>
</dbReference>
<dbReference type="Gene3D" id="3.40.30.120">
    <property type="match status" value="1"/>
</dbReference>
<evidence type="ECO:0000256" key="1">
    <source>
        <dbReference type="ARBA" id="ARBA00001974"/>
    </source>
</evidence>
<dbReference type="PANTHER" id="PTHR43004:SF19">
    <property type="entry name" value="BINDING MONOOXYGENASE, PUTATIVE (JCVI)-RELATED"/>
    <property type="match status" value="1"/>
</dbReference>
<dbReference type="InterPro" id="IPR036188">
    <property type="entry name" value="FAD/NAD-bd_sf"/>
</dbReference>
<dbReference type="RefSeq" id="WP_311625477.1">
    <property type="nucleotide sequence ID" value="NZ_JAVRFE010000030.1"/>
</dbReference>
<keyword evidence="2" id="KW-0285">Flavoprotein</keyword>
<dbReference type="SUPFAM" id="SSF51905">
    <property type="entry name" value="FAD/NAD(P)-binding domain"/>
    <property type="match status" value="1"/>
</dbReference>
<keyword evidence="5" id="KW-0560">Oxidoreductase</keyword>
<comment type="cofactor">
    <cofactor evidence="1">
        <name>FAD</name>
        <dbReference type="ChEBI" id="CHEBI:57692"/>
    </cofactor>
</comment>
<evidence type="ECO:0000256" key="2">
    <source>
        <dbReference type="ARBA" id="ARBA00022630"/>
    </source>
</evidence>
<dbReference type="GO" id="GO:0004497">
    <property type="term" value="F:monooxygenase activity"/>
    <property type="evidence" value="ECO:0007669"/>
    <property type="project" value="UniProtKB-KW"/>
</dbReference>
<protein>
    <submittedName>
        <fullName evidence="5">Rifampin monooxygenase</fullName>
    </submittedName>
</protein>
<organism evidence="5 6">
    <name type="scientific">Streptomyces mooreae</name>
    <dbReference type="NCBI Taxonomy" id="3075523"/>
    <lineage>
        <taxon>Bacteria</taxon>
        <taxon>Bacillati</taxon>
        <taxon>Actinomycetota</taxon>
        <taxon>Actinomycetes</taxon>
        <taxon>Kitasatosporales</taxon>
        <taxon>Streptomycetaceae</taxon>
        <taxon>Streptomyces</taxon>
    </lineage>
</organism>
<name>A0ABU2TBU6_9ACTN</name>
<evidence type="ECO:0000313" key="6">
    <source>
        <dbReference type="Proteomes" id="UP001180551"/>
    </source>
</evidence>
<gene>
    <name evidence="5" type="primary">rox</name>
    <name evidence="5" type="ORF">RM550_22115</name>
</gene>
<evidence type="ECO:0000313" key="5">
    <source>
        <dbReference type="EMBL" id="MDT0458402.1"/>
    </source>
</evidence>
<keyword evidence="6" id="KW-1185">Reference proteome</keyword>
<dbReference type="Pfam" id="PF21274">
    <property type="entry name" value="Rng_hyd_C"/>
    <property type="match status" value="1"/>
</dbReference>
<evidence type="ECO:0000256" key="3">
    <source>
        <dbReference type="ARBA" id="ARBA00022827"/>
    </source>
</evidence>
<dbReference type="InterPro" id="IPR050641">
    <property type="entry name" value="RIFMO-like"/>
</dbReference>
<sequence>MIDVIVVGGGPTGLMLACELRLHGVRVVVLEKLAGPSGESRGQGLHARSVELMDQRGLLDRFLAVSEKFQAGGLFGGIMKAWPDRLDTAHPYALAVPQPVTERLLDERAVELGTEIRRGCEVVGLSQDEAGVTVELASGGHGRHLRARYVVGCDGGRSAVRKLLGVGFPGEPATVETLLGEMEVAEDPATIAAVVEEVRKTQLRFGVAPAEDGVCRVIVPADGVAEDRASAPTLEEFKQQLRATAGTDFGVHSPRWLSRFGDATRQAERYRVGRVLLAGDAAHIHPPTGGQGLNLGVQDAFNLGWKLAAEVGGWAPEGLLDSYHTERHPVGAAVLDSTRAQMTLLGTGPGATALRGLFSRLMDFEEVNRYVTGMITAVGVRYDFGEGHELLGRRLRDVPLQQGRLYELMHGGRGLLLDRTGRLSVAGWADRVDHVVDASEELDAPAVLLRPDGHVAWVGDEQQDLLRRLPRWFGAAGG</sequence>
<dbReference type="Gene3D" id="3.50.50.60">
    <property type="entry name" value="FAD/NAD(P)-binding domain"/>
    <property type="match status" value="1"/>
</dbReference>
<dbReference type="Proteomes" id="UP001180551">
    <property type="component" value="Unassembled WGS sequence"/>
</dbReference>
<dbReference type="PANTHER" id="PTHR43004">
    <property type="entry name" value="TRK SYSTEM POTASSIUM UPTAKE PROTEIN"/>
    <property type="match status" value="1"/>
</dbReference>
<dbReference type="EMBL" id="JAVRFE010000030">
    <property type="protein sequence ID" value="MDT0458402.1"/>
    <property type="molecule type" value="Genomic_DNA"/>
</dbReference>